<gene>
    <name evidence="5" type="ORF">PaG_04530</name>
</gene>
<feature type="chain" id="PRO_5004834551" description="NAD-dependent epimerase/dehydratase domain-containing protein" evidence="3">
    <location>
        <begin position="26"/>
        <end position="351"/>
    </location>
</feature>
<dbReference type="InterPro" id="IPR001509">
    <property type="entry name" value="Epimerase_deHydtase"/>
</dbReference>
<dbReference type="GO" id="GO:0016616">
    <property type="term" value="F:oxidoreductase activity, acting on the CH-OH group of donors, NAD or NADP as acceptor"/>
    <property type="evidence" value="ECO:0007669"/>
    <property type="project" value="TreeGrafter"/>
</dbReference>
<sequence length="351" mass="38431">MSGPLVLITGITGFVAVHVLDAVLASPQNYRVRGTLRSLSKSDEVLERLSPRDRARVEFVHVADTATSDLRLAVRGVDLVLHVASPFQVQINDPETDLLIPALEGTLNLLRFAKEEGKIKKIVITSSFAAVSDPIAGDIKRPGYVYTDKDWNPTTYEEAKTATGPGASVLAYYASKKVAEKAAYDFVAREKPAFEVASINPPMIYGPTLQPRVTRKSLNLSSAIMYGLISGLDEMPSDDLPLFCDVRDVALAHVRAVEKDGAMGERYLLCGGKFSWAQAAELLAEKRPELRALLPKGWQQAPSIDLDGSFASMDTSRAREKLGIAFRGWQTTLLDSVDSLLELEKLPSWNK</sequence>
<dbReference type="InterPro" id="IPR036291">
    <property type="entry name" value="NAD(P)-bd_dom_sf"/>
</dbReference>
<dbReference type="SUPFAM" id="SSF51735">
    <property type="entry name" value="NAD(P)-binding Rossmann-fold domains"/>
    <property type="match status" value="1"/>
</dbReference>
<dbReference type="PANTHER" id="PTHR10366:SF564">
    <property type="entry name" value="STEROL-4-ALPHA-CARBOXYLATE 3-DEHYDROGENASE, DECARBOXYLATING"/>
    <property type="match status" value="1"/>
</dbReference>
<dbReference type="HOGENOM" id="CLU_007383_9_2_1"/>
<dbReference type="AlphaFoldDB" id="W3VIJ2"/>
<dbReference type="InterPro" id="IPR050425">
    <property type="entry name" value="NAD(P)_dehydrat-like"/>
</dbReference>
<accession>W3VIJ2</accession>
<proteinExistence type="inferred from homology"/>
<evidence type="ECO:0000259" key="4">
    <source>
        <dbReference type="Pfam" id="PF01370"/>
    </source>
</evidence>
<dbReference type="Proteomes" id="UP000019462">
    <property type="component" value="Unassembled WGS sequence"/>
</dbReference>
<reference evidence="5 6" key="1">
    <citation type="journal article" date="2014" name="Genome Announc.">
        <title>Genome sequence of the basidiomycetous fungus Pseudozyma aphidis DSM70725, an efficient producer of biosurfactant mannosylerythritol lipids.</title>
        <authorList>
            <person name="Lorenz S."/>
            <person name="Guenther M."/>
            <person name="Grumaz C."/>
            <person name="Rupp S."/>
            <person name="Zibek S."/>
            <person name="Sohn K."/>
        </authorList>
    </citation>
    <scope>NUCLEOTIDE SEQUENCE [LARGE SCALE GENOMIC DNA]</scope>
    <source>
        <strain evidence="6">ATCC 32657 / CBS 517.83 / DSM 70725 / JCM 10318 / NBRC 10182 / NRRL Y-7954 / St-0401</strain>
    </source>
</reference>
<dbReference type="PANTHER" id="PTHR10366">
    <property type="entry name" value="NAD DEPENDENT EPIMERASE/DEHYDRATASE"/>
    <property type="match status" value="1"/>
</dbReference>
<dbReference type="CDD" id="cd05227">
    <property type="entry name" value="AR_SDR_e"/>
    <property type="match status" value="1"/>
</dbReference>
<evidence type="ECO:0000256" key="3">
    <source>
        <dbReference type="SAM" id="SignalP"/>
    </source>
</evidence>
<protein>
    <recommendedName>
        <fullName evidence="4">NAD-dependent epimerase/dehydratase domain-containing protein</fullName>
    </recommendedName>
</protein>
<organism evidence="5 6">
    <name type="scientific">Moesziomyces aphidis</name>
    <name type="common">Pseudozyma aphidis</name>
    <dbReference type="NCBI Taxonomy" id="84754"/>
    <lineage>
        <taxon>Eukaryota</taxon>
        <taxon>Fungi</taxon>
        <taxon>Dikarya</taxon>
        <taxon>Basidiomycota</taxon>
        <taxon>Ustilaginomycotina</taxon>
        <taxon>Ustilaginomycetes</taxon>
        <taxon>Ustilaginales</taxon>
        <taxon>Ustilaginaceae</taxon>
        <taxon>Moesziomyces</taxon>
    </lineage>
</organism>
<dbReference type="Gene3D" id="3.40.50.720">
    <property type="entry name" value="NAD(P)-binding Rossmann-like Domain"/>
    <property type="match status" value="1"/>
</dbReference>
<name>W3VIJ2_MOEAP</name>
<dbReference type="Pfam" id="PF01370">
    <property type="entry name" value="Epimerase"/>
    <property type="match status" value="1"/>
</dbReference>
<dbReference type="OrthoDB" id="2735536at2759"/>
<keyword evidence="6" id="KW-1185">Reference proteome</keyword>
<comment type="similarity">
    <text evidence="2">Belongs to the NAD(P)-dependent epimerase/dehydratase family. Dihydroflavonol-4-reductase subfamily.</text>
</comment>
<evidence type="ECO:0000313" key="6">
    <source>
        <dbReference type="Proteomes" id="UP000019462"/>
    </source>
</evidence>
<evidence type="ECO:0000313" key="5">
    <source>
        <dbReference type="EMBL" id="ETS61320.1"/>
    </source>
</evidence>
<evidence type="ECO:0000256" key="1">
    <source>
        <dbReference type="ARBA" id="ARBA00023002"/>
    </source>
</evidence>
<evidence type="ECO:0000256" key="2">
    <source>
        <dbReference type="ARBA" id="ARBA00023445"/>
    </source>
</evidence>
<comment type="caution">
    <text evidence="5">The sequence shown here is derived from an EMBL/GenBank/DDBJ whole genome shotgun (WGS) entry which is preliminary data.</text>
</comment>
<feature type="signal peptide" evidence="3">
    <location>
        <begin position="1"/>
        <end position="25"/>
    </location>
</feature>
<keyword evidence="1" id="KW-0560">Oxidoreductase</keyword>
<keyword evidence="3" id="KW-0732">Signal</keyword>
<feature type="domain" description="NAD-dependent epimerase/dehydratase" evidence="4">
    <location>
        <begin position="6"/>
        <end position="268"/>
    </location>
</feature>
<dbReference type="EMBL" id="AWNI01000017">
    <property type="protein sequence ID" value="ETS61320.1"/>
    <property type="molecule type" value="Genomic_DNA"/>
</dbReference>